<comment type="function">
    <text evidence="7">Functions as a peptidoglycan terminase that cleaves nascent peptidoglycan strands endolytically to terminate their elongation.</text>
</comment>
<accession>A0A367Y7A3</accession>
<gene>
    <name evidence="7 9" type="primary">mltG</name>
    <name evidence="9" type="ORF">DTO57_03685</name>
</gene>
<reference evidence="9 10" key="1">
    <citation type="submission" date="2018-07" db="EMBL/GenBank/DDBJ databases">
        <title>Microbacterium endoborsara sp. nov., a novel actinobacterium isolated from Borszczowia aralocaspica.</title>
        <authorList>
            <person name="An D."/>
        </authorList>
    </citation>
    <scope>NUCLEOTIDE SEQUENCE [LARGE SCALE GENOMIC DNA]</scope>
    <source>
        <strain evidence="9 10">C1.15228</strain>
    </source>
</reference>
<evidence type="ECO:0000256" key="5">
    <source>
        <dbReference type="ARBA" id="ARBA00023239"/>
    </source>
</evidence>
<feature type="site" description="Important for catalytic activity" evidence="7">
    <location>
        <position position="392"/>
    </location>
</feature>
<feature type="transmembrane region" description="Helical" evidence="7">
    <location>
        <begin position="171"/>
        <end position="193"/>
    </location>
</feature>
<keyword evidence="2 7" id="KW-0812">Transmembrane</keyword>
<proteinExistence type="inferred from homology"/>
<dbReference type="PANTHER" id="PTHR30518">
    <property type="entry name" value="ENDOLYTIC MUREIN TRANSGLYCOSYLASE"/>
    <property type="match status" value="1"/>
</dbReference>
<dbReference type="OrthoDB" id="9814591at2"/>
<dbReference type="GO" id="GO:0005886">
    <property type="term" value="C:plasma membrane"/>
    <property type="evidence" value="ECO:0007669"/>
    <property type="project" value="UniProtKB-SubCell"/>
</dbReference>
<evidence type="ECO:0000256" key="3">
    <source>
        <dbReference type="ARBA" id="ARBA00022989"/>
    </source>
</evidence>
<dbReference type="HAMAP" id="MF_02065">
    <property type="entry name" value="MltG"/>
    <property type="match status" value="1"/>
</dbReference>
<evidence type="ECO:0000313" key="9">
    <source>
        <dbReference type="EMBL" id="RCK61735.1"/>
    </source>
</evidence>
<evidence type="ECO:0000256" key="7">
    <source>
        <dbReference type="HAMAP-Rule" id="MF_02065"/>
    </source>
</evidence>
<evidence type="ECO:0000256" key="2">
    <source>
        <dbReference type="ARBA" id="ARBA00022692"/>
    </source>
</evidence>
<feature type="region of interest" description="Disordered" evidence="8">
    <location>
        <begin position="49"/>
        <end position="134"/>
    </location>
</feature>
<comment type="subcellular location">
    <subcellularLocation>
        <location evidence="7">Cell membrane</location>
        <topology evidence="7">Single-pass membrane protein</topology>
    </subcellularLocation>
</comment>
<dbReference type="InterPro" id="IPR003770">
    <property type="entry name" value="MLTG-like"/>
</dbReference>
<protein>
    <recommendedName>
        <fullName evidence="7">Endolytic murein transglycosylase</fullName>
        <ecNumber evidence="7">4.2.2.29</ecNumber>
    </recommendedName>
    <alternativeName>
        <fullName evidence="7">Peptidoglycan lytic transglycosylase</fullName>
    </alternativeName>
    <alternativeName>
        <fullName evidence="7">Peptidoglycan polymerization terminase</fullName>
    </alternativeName>
</protein>
<evidence type="ECO:0000256" key="1">
    <source>
        <dbReference type="ARBA" id="ARBA00022475"/>
    </source>
</evidence>
<organism evidence="9 10">
    <name type="scientific">Microbacterium sorbitolivorans</name>
    <dbReference type="NCBI Taxonomy" id="1867410"/>
    <lineage>
        <taxon>Bacteria</taxon>
        <taxon>Bacillati</taxon>
        <taxon>Actinomycetota</taxon>
        <taxon>Actinomycetes</taxon>
        <taxon>Micrococcales</taxon>
        <taxon>Microbacteriaceae</taxon>
        <taxon>Microbacterium</taxon>
    </lineage>
</organism>
<dbReference type="GO" id="GO:0071555">
    <property type="term" value="P:cell wall organization"/>
    <property type="evidence" value="ECO:0007669"/>
    <property type="project" value="UniProtKB-KW"/>
</dbReference>
<dbReference type="NCBIfam" id="TIGR00247">
    <property type="entry name" value="endolytic transglycosylase MltG"/>
    <property type="match status" value="1"/>
</dbReference>
<dbReference type="Proteomes" id="UP000253508">
    <property type="component" value="Unassembled WGS sequence"/>
</dbReference>
<name>A0A367Y7A3_9MICO</name>
<keyword evidence="6 7" id="KW-0961">Cell wall biogenesis/degradation</keyword>
<comment type="caution">
    <text evidence="9">The sequence shown here is derived from an EMBL/GenBank/DDBJ whole genome shotgun (WGS) entry which is preliminary data.</text>
</comment>
<keyword evidence="1 7" id="KW-1003">Cell membrane</keyword>
<sequence length="521" mass="56047">MPSTPRRAQVPHQDSCSIWSNVAEMTQPDSPEGTGLTRRELRELRAREWAEAEAAASEEHPFVTGGTPVHGEPAPETTSDPFVSERPAASADPFIGVQQTRQPQRREEPTRAPAPRETRAQAPAASEREPATVKTSIGSFAAEDAHSSGELDSLLTTGNHVTGPKRRRRGAIVIILIILALIAGLAFGGYWLAQRAEGPLADFFGWNAEPTDYESGLATGEATILIESGDTGWEISEKLNDAGVTLTPGVFYDMLVDIQQNPNFVPGVYQLQQKMTAGAALSALQDPASKLPGIAFPEGYSVEQIIPVIASALEISEDDVRAAVEDPSAYGVDADTLEGWLFPTSYDYTPGTDITEVIQGMVDRTRESLAKAGVAEGDEERVLTIASIIEREAPAGEFGKVSRVIENRLDIDMMLQMDSTAQYGYGEIHSGSVFTSAEALADDNAWNTYVITGLPATPIANPGDDAIEAAMHPDNGDWLYFTTVNLDTGETKFAATLEEHEQNVAELRTWCADNPDNAGCA</sequence>
<dbReference type="GO" id="GO:0009252">
    <property type="term" value="P:peptidoglycan biosynthetic process"/>
    <property type="evidence" value="ECO:0007669"/>
    <property type="project" value="UniProtKB-UniRule"/>
</dbReference>
<keyword evidence="5 7" id="KW-0456">Lyase</keyword>
<comment type="catalytic activity">
    <reaction evidence="7">
        <text>a peptidoglycan chain = a peptidoglycan chain with N-acetyl-1,6-anhydromuramyl-[peptide] at the reducing end + a peptidoglycan chain with N-acetylglucosamine at the non-reducing end.</text>
        <dbReference type="EC" id="4.2.2.29"/>
    </reaction>
</comment>
<evidence type="ECO:0000313" key="10">
    <source>
        <dbReference type="Proteomes" id="UP000253508"/>
    </source>
</evidence>
<dbReference type="AlphaFoldDB" id="A0A367Y7A3"/>
<keyword evidence="10" id="KW-1185">Reference proteome</keyword>
<dbReference type="PANTHER" id="PTHR30518:SF2">
    <property type="entry name" value="ENDOLYTIC MUREIN TRANSGLYCOSYLASE"/>
    <property type="match status" value="1"/>
</dbReference>
<feature type="compositionally biased region" description="Basic and acidic residues" evidence="8">
    <location>
        <begin position="104"/>
        <end position="119"/>
    </location>
</feature>
<evidence type="ECO:0000256" key="6">
    <source>
        <dbReference type="ARBA" id="ARBA00023316"/>
    </source>
</evidence>
<keyword evidence="4 7" id="KW-0472">Membrane</keyword>
<dbReference type="CDD" id="cd08010">
    <property type="entry name" value="MltG_like"/>
    <property type="match status" value="1"/>
</dbReference>
<dbReference type="GO" id="GO:0008932">
    <property type="term" value="F:lytic endotransglycosylase activity"/>
    <property type="evidence" value="ECO:0007669"/>
    <property type="project" value="UniProtKB-UniRule"/>
</dbReference>
<dbReference type="EMBL" id="QORO01000001">
    <property type="protein sequence ID" value="RCK61735.1"/>
    <property type="molecule type" value="Genomic_DNA"/>
</dbReference>
<dbReference type="EC" id="4.2.2.29" evidence="7"/>
<evidence type="ECO:0000256" key="4">
    <source>
        <dbReference type="ARBA" id="ARBA00023136"/>
    </source>
</evidence>
<comment type="similarity">
    <text evidence="7">Belongs to the transglycosylase MltG family.</text>
</comment>
<dbReference type="Gene3D" id="3.30.1490.480">
    <property type="entry name" value="Endolytic murein transglycosylase"/>
    <property type="match status" value="1"/>
</dbReference>
<evidence type="ECO:0000256" key="8">
    <source>
        <dbReference type="SAM" id="MobiDB-lite"/>
    </source>
</evidence>
<keyword evidence="3 7" id="KW-1133">Transmembrane helix</keyword>
<dbReference type="Pfam" id="PF02618">
    <property type="entry name" value="YceG"/>
    <property type="match status" value="1"/>
</dbReference>